<reference evidence="6 7" key="1">
    <citation type="submission" date="2022-10" db="EMBL/GenBank/DDBJ databases">
        <title>Alteromonas sp. chi3 Genome sequencing.</title>
        <authorList>
            <person name="Park S."/>
        </authorList>
    </citation>
    <scope>NUCLEOTIDE SEQUENCE [LARGE SCALE GENOMIC DNA]</scope>
    <source>
        <strain evidence="7">chi3</strain>
    </source>
</reference>
<feature type="binding site" evidence="5">
    <location>
        <position position="226"/>
    </location>
    <ligand>
        <name>adenosylcob(III)alamin</name>
        <dbReference type="ChEBI" id="CHEBI:18408"/>
    </ligand>
</feature>
<dbReference type="PIRSF" id="PIRSF018982">
    <property type="entry name" value="EutC"/>
    <property type="match status" value="1"/>
</dbReference>
<comment type="cofactor">
    <cofactor evidence="5">
        <name>adenosylcob(III)alamin</name>
        <dbReference type="ChEBI" id="CHEBI:18408"/>
    </cofactor>
    <text evidence="5">Binds between the large and small subunits.</text>
</comment>
<comment type="pathway">
    <text evidence="5">Amine and polyamine degradation; ethanolamine degradation.</text>
</comment>
<keyword evidence="4 5" id="KW-1283">Bacterial microcompartment</keyword>
<dbReference type="Gene3D" id="1.10.30.40">
    <property type="entry name" value="Ethanolamine ammonia-lyase light chain (EutC), N-terminal domain"/>
    <property type="match status" value="1"/>
</dbReference>
<comment type="subcellular location">
    <subcellularLocation>
        <location evidence="5">Bacterial microcompartment</location>
    </subcellularLocation>
</comment>
<comment type="caution">
    <text evidence="6">The sequence shown here is derived from an EMBL/GenBank/DDBJ whole genome shotgun (WGS) entry which is preliminary data.</text>
</comment>
<evidence type="ECO:0000256" key="5">
    <source>
        <dbReference type="HAMAP-Rule" id="MF_00601"/>
    </source>
</evidence>
<comment type="catalytic activity">
    <reaction evidence="5">
        <text>ethanolamine = acetaldehyde + NH4(+)</text>
        <dbReference type="Rhea" id="RHEA:15313"/>
        <dbReference type="ChEBI" id="CHEBI:15343"/>
        <dbReference type="ChEBI" id="CHEBI:28938"/>
        <dbReference type="ChEBI" id="CHEBI:57603"/>
        <dbReference type="EC" id="4.3.1.7"/>
    </reaction>
</comment>
<evidence type="ECO:0000256" key="1">
    <source>
        <dbReference type="ARBA" id="ARBA00022628"/>
    </source>
</evidence>
<comment type="similarity">
    <text evidence="5">Belongs to the EutC family.</text>
</comment>
<keyword evidence="1 5" id="KW-0846">Cobalamin</keyword>
<feature type="binding site" evidence="5">
    <location>
        <position position="176"/>
    </location>
    <ligand>
        <name>adenosylcob(III)alamin</name>
        <dbReference type="ChEBI" id="CHEBI:18408"/>
    </ligand>
</feature>
<comment type="subunit">
    <text evidence="5">The basic unit is a heterodimer which dimerizes to form tetramers. The heterotetramers trimerize; 6 large subunits form a core ring with 6 small subunits projecting outwards.</text>
</comment>
<gene>
    <name evidence="5 6" type="primary">eutC</name>
    <name evidence="6" type="ORF">OIK42_14420</name>
</gene>
<dbReference type="PANTHER" id="PTHR39330:SF1">
    <property type="entry name" value="ETHANOLAMINE AMMONIA-LYASE SMALL SUBUNIT"/>
    <property type="match status" value="1"/>
</dbReference>
<sequence>MSDHQNKKPARHNEQHLHEDRWQQLRQFTAARIGLGRAGTSLATSELLKFQLAHAQAIDAVHAPLDSAGIKQSMQALTYHAKPLEIITLQSEAADRLTYLQRPDLGRKLREAGAYQLQQYRCDVPVDVAVVVADGLSATAVHQQAPRFLPALLKQLEQADRPWRIGPLCIVEQGRVAIGDDIAQQLNAQMVVVLIGERPGLSSPDSLGIYLTWAPRRGFDDAKRNCISNVRPAGLAPDKAAHRCAYLMASARDKQLSGVALKDRSDDAINDHLPVNRVFMLPVQRDDENSQ</sequence>
<organism evidence="6 7">
    <name type="scientific">Alteromonas gilva</name>
    <dbReference type="NCBI Taxonomy" id="2987522"/>
    <lineage>
        <taxon>Bacteria</taxon>
        <taxon>Pseudomonadati</taxon>
        <taxon>Pseudomonadota</taxon>
        <taxon>Gammaproteobacteria</taxon>
        <taxon>Alteromonadales</taxon>
        <taxon>Alteromonadaceae</taxon>
        <taxon>Alteromonas/Salinimonas group</taxon>
        <taxon>Alteromonas</taxon>
    </lineage>
</organism>
<keyword evidence="2 5" id="KW-0456">Lyase</keyword>
<dbReference type="Gene3D" id="3.40.50.11240">
    <property type="entry name" value="Ethanolamine ammonia-lyase light chain (EutC)"/>
    <property type="match status" value="1"/>
</dbReference>
<dbReference type="EMBL" id="JAQQXP010000002">
    <property type="protein sequence ID" value="MDC8831950.1"/>
    <property type="molecule type" value="Genomic_DNA"/>
</dbReference>
<evidence type="ECO:0000256" key="4">
    <source>
        <dbReference type="ARBA" id="ARBA00024446"/>
    </source>
</evidence>
<proteinExistence type="inferred from homology"/>
<dbReference type="Proteomes" id="UP001218788">
    <property type="component" value="Unassembled WGS sequence"/>
</dbReference>
<evidence type="ECO:0000256" key="2">
    <source>
        <dbReference type="ARBA" id="ARBA00023239"/>
    </source>
</evidence>
<dbReference type="HAMAP" id="MF_00601">
    <property type="entry name" value="EutC"/>
    <property type="match status" value="1"/>
</dbReference>
<protein>
    <recommendedName>
        <fullName evidence="5">Ethanolamine ammonia-lyase small subunit</fullName>
        <shortName evidence="5">EAL small subunit</shortName>
        <ecNumber evidence="5">4.3.1.7</ecNumber>
    </recommendedName>
</protein>
<evidence type="ECO:0000256" key="3">
    <source>
        <dbReference type="ARBA" id="ARBA00023285"/>
    </source>
</evidence>
<dbReference type="GO" id="GO:0008851">
    <property type="term" value="F:ethanolamine ammonia-lyase activity"/>
    <property type="evidence" value="ECO:0007669"/>
    <property type="project" value="UniProtKB-EC"/>
</dbReference>
<name>A0ABT5L4I0_9ALTE</name>
<keyword evidence="3 5" id="KW-0170">Cobalt</keyword>
<evidence type="ECO:0000313" key="7">
    <source>
        <dbReference type="Proteomes" id="UP001218788"/>
    </source>
</evidence>
<evidence type="ECO:0000313" key="6">
    <source>
        <dbReference type="EMBL" id="MDC8831950.1"/>
    </source>
</evidence>
<dbReference type="InterPro" id="IPR042251">
    <property type="entry name" value="EutC_C"/>
</dbReference>
<dbReference type="EC" id="4.3.1.7" evidence="5"/>
<comment type="function">
    <text evidence="5">Catalyzes the deamination of various vicinal amino-alcohols to oxo compounds. Allows this organism to utilize ethanolamine as the sole source of nitrogen and carbon in the presence of external vitamin B12.</text>
</comment>
<feature type="binding site" evidence="5">
    <location>
        <position position="197"/>
    </location>
    <ligand>
        <name>adenosylcob(III)alamin</name>
        <dbReference type="ChEBI" id="CHEBI:18408"/>
    </ligand>
</feature>
<dbReference type="Pfam" id="PF05985">
    <property type="entry name" value="EutC"/>
    <property type="match status" value="1"/>
</dbReference>
<accession>A0ABT5L4I0</accession>
<dbReference type="InterPro" id="IPR042255">
    <property type="entry name" value="EutC_N"/>
</dbReference>
<dbReference type="RefSeq" id="WP_273641734.1">
    <property type="nucleotide sequence ID" value="NZ_JAQQXP010000002.1"/>
</dbReference>
<dbReference type="NCBIfam" id="NF003971">
    <property type="entry name" value="PRK05465.1"/>
    <property type="match status" value="1"/>
</dbReference>
<keyword evidence="7" id="KW-1185">Reference proteome</keyword>
<dbReference type="InterPro" id="IPR009246">
    <property type="entry name" value="EutC"/>
</dbReference>
<dbReference type="PANTHER" id="PTHR39330">
    <property type="entry name" value="ETHANOLAMINE AMMONIA-LYASE LIGHT CHAIN"/>
    <property type="match status" value="1"/>
</dbReference>